<accession>A0A5E8C2H0</accession>
<dbReference type="OrthoDB" id="4024574at2759"/>
<dbReference type="GeneID" id="43584393"/>
<dbReference type="EMBL" id="CABVLU010000004">
    <property type="protein sequence ID" value="VVT57190.1"/>
    <property type="molecule type" value="Genomic_DNA"/>
</dbReference>
<keyword evidence="2" id="KW-0732">Signal</keyword>
<organism evidence="3 4">
    <name type="scientific">Magnusiomyces paraingens</name>
    <dbReference type="NCBI Taxonomy" id="2606893"/>
    <lineage>
        <taxon>Eukaryota</taxon>
        <taxon>Fungi</taxon>
        <taxon>Dikarya</taxon>
        <taxon>Ascomycota</taxon>
        <taxon>Saccharomycotina</taxon>
        <taxon>Dipodascomycetes</taxon>
        <taxon>Dipodascales</taxon>
        <taxon>Dipodascaceae</taxon>
        <taxon>Magnusiomyces</taxon>
    </lineage>
</organism>
<dbReference type="RefSeq" id="XP_031856184.1">
    <property type="nucleotide sequence ID" value="XM_032000293.1"/>
</dbReference>
<gene>
    <name evidence="3" type="ORF">SAPINGB_P005579</name>
</gene>
<evidence type="ECO:0000256" key="1">
    <source>
        <dbReference type="SAM" id="MobiDB-lite"/>
    </source>
</evidence>
<keyword evidence="4" id="KW-1185">Reference proteome</keyword>
<sequence length="380" mass="44648">MMLPKCLIKPITIALFIAFSFAYDEEKYQDLPLGSIHDACQPSLLGLQEYTGFRIQHQISLDYPFDHHTRITRCVRNEVNGWDSYFPMNRNQDIKWGHRFCTSHHNHDGACYILARRKVAAQRNSALFYHGDWVGGIFRCPGNLDDNHIPCTNENAMPLFPLYADEPFFEWEDLPDLRHLIRRVPLLVTLTEGGVPHADIYRKAPYNWWTYIDIHESYTFDNDERNMLRLALDFMANGYYFLTNSYVGLFFVPLTEDYYAEFGDGRPRRNTYMTADRHPFEAENWTKEPPFFRRHNFETERLVAVIDDDDIEISSFMSSNSLSISTSQILKTYGFIPKDVLNDYKKNLTVKFEEAIRHEDPMFSHPPPPTNIDEFLDNSY</sequence>
<name>A0A5E8C2H0_9ASCO</name>
<evidence type="ECO:0000256" key="2">
    <source>
        <dbReference type="SAM" id="SignalP"/>
    </source>
</evidence>
<feature type="signal peptide" evidence="2">
    <location>
        <begin position="1"/>
        <end position="22"/>
    </location>
</feature>
<feature type="region of interest" description="Disordered" evidence="1">
    <location>
        <begin position="360"/>
        <end position="380"/>
    </location>
</feature>
<proteinExistence type="predicted"/>
<feature type="chain" id="PRO_5023118861" evidence="2">
    <location>
        <begin position="23"/>
        <end position="380"/>
    </location>
</feature>
<dbReference type="AlphaFoldDB" id="A0A5E8C2H0"/>
<evidence type="ECO:0000313" key="4">
    <source>
        <dbReference type="Proteomes" id="UP000398389"/>
    </source>
</evidence>
<dbReference type="Proteomes" id="UP000398389">
    <property type="component" value="Unassembled WGS sequence"/>
</dbReference>
<protein>
    <submittedName>
        <fullName evidence="3">Uncharacterized protein</fullName>
    </submittedName>
</protein>
<evidence type="ECO:0000313" key="3">
    <source>
        <dbReference type="EMBL" id="VVT57190.1"/>
    </source>
</evidence>
<reference evidence="3 4" key="1">
    <citation type="submission" date="2019-09" db="EMBL/GenBank/DDBJ databases">
        <authorList>
            <person name="Brejova B."/>
        </authorList>
    </citation>
    <scope>NUCLEOTIDE SEQUENCE [LARGE SCALE GENOMIC DNA]</scope>
</reference>